<organism evidence="3 4">
    <name type="scientific">Smittium culicis</name>
    <dbReference type="NCBI Taxonomy" id="133412"/>
    <lineage>
        <taxon>Eukaryota</taxon>
        <taxon>Fungi</taxon>
        <taxon>Fungi incertae sedis</taxon>
        <taxon>Zoopagomycota</taxon>
        <taxon>Kickxellomycotina</taxon>
        <taxon>Harpellomycetes</taxon>
        <taxon>Harpellales</taxon>
        <taxon>Legeriomycetaceae</taxon>
        <taxon>Smittium</taxon>
    </lineage>
</organism>
<dbReference type="Pfam" id="PF00650">
    <property type="entry name" value="CRAL_TRIO"/>
    <property type="match status" value="1"/>
</dbReference>
<feature type="domain" description="CRAL-TRIO" evidence="2">
    <location>
        <begin position="128"/>
        <end position="293"/>
    </location>
</feature>
<feature type="compositionally biased region" description="Low complexity" evidence="1">
    <location>
        <begin position="276"/>
        <end position="293"/>
    </location>
</feature>
<dbReference type="PANTHER" id="PTHR45824">
    <property type="entry name" value="GH16843P"/>
    <property type="match status" value="1"/>
</dbReference>
<dbReference type="PANTHER" id="PTHR45824:SF29">
    <property type="entry name" value="GH16843P"/>
    <property type="match status" value="1"/>
</dbReference>
<dbReference type="InterPro" id="IPR001251">
    <property type="entry name" value="CRAL-TRIO_dom"/>
</dbReference>
<dbReference type="OrthoDB" id="75724at2759"/>
<dbReference type="CDD" id="cd00170">
    <property type="entry name" value="SEC14"/>
    <property type="match status" value="1"/>
</dbReference>
<gene>
    <name evidence="3" type="ORF">AYI69_g2102</name>
</gene>
<feature type="region of interest" description="Disordered" evidence="1">
    <location>
        <begin position="272"/>
        <end position="293"/>
    </location>
</feature>
<proteinExistence type="predicted"/>
<accession>A0A1R1YNC8</accession>
<dbReference type="SMART" id="SM00516">
    <property type="entry name" value="SEC14"/>
    <property type="match status" value="1"/>
</dbReference>
<dbReference type="InterPro" id="IPR036865">
    <property type="entry name" value="CRAL-TRIO_dom_sf"/>
</dbReference>
<evidence type="ECO:0000313" key="3">
    <source>
        <dbReference type="EMBL" id="OMJ28419.1"/>
    </source>
</evidence>
<comment type="caution">
    <text evidence="3">The sequence shown here is derived from an EMBL/GenBank/DDBJ whole genome shotgun (WGS) entry which is preliminary data.</text>
</comment>
<dbReference type="InterPro" id="IPR052578">
    <property type="entry name" value="PI_Transfer_CRAL-TRIO"/>
</dbReference>
<reference evidence="4" key="1">
    <citation type="submission" date="2017-01" db="EMBL/GenBank/DDBJ databases">
        <authorList>
            <person name="Wang Y."/>
            <person name="White M."/>
            <person name="Kvist S."/>
            <person name="Moncalvo J.-M."/>
        </authorList>
    </citation>
    <scope>NUCLEOTIDE SEQUENCE [LARGE SCALE GENOMIC DNA]</scope>
    <source>
        <strain evidence="4">ID-206-W2</strain>
    </source>
</reference>
<dbReference type="SUPFAM" id="SSF52087">
    <property type="entry name" value="CRAL/TRIO domain"/>
    <property type="match status" value="1"/>
</dbReference>
<dbReference type="InterPro" id="IPR036273">
    <property type="entry name" value="CRAL/TRIO_N_dom_sf"/>
</dbReference>
<evidence type="ECO:0000259" key="2">
    <source>
        <dbReference type="PROSITE" id="PS50191"/>
    </source>
</evidence>
<evidence type="ECO:0000313" key="4">
    <source>
        <dbReference type="Proteomes" id="UP000187429"/>
    </source>
</evidence>
<keyword evidence="4" id="KW-1185">Reference proteome</keyword>
<sequence>MSRFIPSFLKSGPKAAAKDDVSQSDMIETPILEAEYKEYPSRDEPVSDKETQMIAKIRENKQVLLENLPEEIVTNGISKKFDAAGWIEEDKNLLKFIRARKHVMEDVMKAIRKTLEWRISYRPHAINPDEIRTEAMPGKSYMNGFDKEGRPALILKPYLQNTKEPVSQIKYVVFNMELANKIMPVGVTKLIILIDLSHVVFSLIPSPKVSKSFLDVLQSHYPETLGRGIIINAPSIFLYTYKLISPFIDPVTKSKIFFASIAPSKTKQAAKLDRGSSASSLPATPPATDTAASEVTAVPELSASDIAGLKISAKESAELVSEIKVNEKLDAENKADIDAPVASDVNAYPSTVKDSSEEASRALVETSSLGITMRYTSRWH</sequence>
<name>A0A1R1YNC8_9FUNG</name>
<dbReference type="Gene3D" id="3.40.525.10">
    <property type="entry name" value="CRAL-TRIO lipid binding domain"/>
    <property type="match status" value="1"/>
</dbReference>
<dbReference type="AlphaFoldDB" id="A0A1R1YNC8"/>
<protein>
    <submittedName>
        <fullName evidence="3">CRAL-TRIO domain-containing protein</fullName>
    </submittedName>
</protein>
<dbReference type="EMBL" id="LSSM01000598">
    <property type="protein sequence ID" value="OMJ28419.1"/>
    <property type="molecule type" value="Genomic_DNA"/>
</dbReference>
<dbReference type="PROSITE" id="PS50191">
    <property type="entry name" value="CRAL_TRIO"/>
    <property type="match status" value="1"/>
</dbReference>
<dbReference type="Proteomes" id="UP000187429">
    <property type="component" value="Unassembled WGS sequence"/>
</dbReference>
<evidence type="ECO:0000256" key="1">
    <source>
        <dbReference type="SAM" id="MobiDB-lite"/>
    </source>
</evidence>
<feature type="region of interest" description="Disordered" evidence="1">
    <location>
        <begin position="1"/>
        <end position="23"/>
    </location>
</feature>
<dbReference type="GO" id="GO:0008526">
    <property type="term" value="F:phosphatidylinositol transfer activity"/>
    <property type="evidence" value="ECO:0007669"/>
    <property type="project" value="TreeGrafter"/>
</dbReference>
<dbReference type="SUPFAM" id="SSF46938">
    <property type="entry name" value="CRAL/TRIO N-terminal domain"/>
    <property type="match status" value="1"/>
</dbReference>